<dbReference type="AlphaFoldDB" id="A0ABD0UM24"/>
<keyword evidence="1" id="KW-0812">Transmembrane</keyword>
<evidence type="ECO:0000313" key="3">
    <source>
        <dbReference type="Proteomes" id="UP001552299"/>
    </source>
</evidence>
<reference evidence="2 3" key="1">
    <citation type="journal article" date="2024" name="Plant Biotechnol. J.">
        <title>Dendrobium thyrsiflorum genome and its molecular insights into genes involved in important horticultural traits.</title>
        <authorList>
            <person name="Chen B."/>
            <person name="Wang J.Y."/>
            <person name="Zheng P.J."/>
            <person name="Li K.L."/>
            <person name="Liang Y.M."/>
            <person name="Chen X.F."/>
            <person name="Zhang C."/>
            <person name="Zhao X."/>
            <person name="He X."/>
            <person name="Zhang G.Q."/>
            <person name="Liu Z.J."/>
            <person name="Xu Q."/>
        </authorList>
    </citation>
    <scope>NUCLEOTIDE SEQUENCE [LARGE SCALE GENOMIC DNA]</scope>
    <source>
        <strain evidence="2">GZMU011</strain>
    </source>
</reference>
<evidence type="ECO:0000256" key="1">
    <source>
        <dbReference type="SAM" id="Phobius"/>
    </source>
</evidence>
<dbReference type="Proteomes" id="UP001552299">
    <property type="component" value="Unassembled WGS sequence"/>
</dbReference>
<keyword evidence="3" id="KW-1185">Reference proteome</keyword>
<organism evidence="2 3">
    <name type="scientific">Dendrobium thyrsiflorum</name>
    <name type="common">Pinecone-like raceme dendrobium</name>
    <name type="synonym">Orchid</name>
    <dbReference type="NCBI Taxonomy" id="117978"/>
    <lineage>
        <taxon>Eukaryota</taxon>
        <taxon>Viridiplantae</taxon>
        <taxon>Streptophyta</taxon>
        <taxon>Embryophyta</taxon>
        <taxon>Tracheophyta</taxon>
        <taxon>Spermatophyta</taxon>
        <taxon>Magnoliopsida</taxon>
        <taxon>Liliopsida</taxon>
        <taxon>Asparagales</taxon>
        <taxon>Orchidaceae</taxon>
        <taxon>Epidendroideae</taxon>
        <taxon>Malaxideae</taxon>
        <taxon>Dendrobiinae</taxon>
        <taxon>Dendrobium</taxon>
    </lineage>
</organism>
<dbReference type="PANTHER" id="PTHR12654">
    <property type="entry name" value="BILE ACID BETA-GLUCOSIDASE-RELATED"/>
    <property type="match status" value="1"/>
</dbReference>
<accession>A0ABD0UM24</accession>
<dbReference type="InterPro" id="IPR052566">
    <property type="entry name" value="Non-lysos_glucosylceramidase"/>
</dbReference>
<evidence type="ECO:0000313" key="2">
    <source>
        <dbReference type="EMBL" id="KAL0913769.1"/>
    </source>
</evidence>
<feature type="transmembrane region" description="Helical" evidence="1">
    <location>
        <begin position="164"/>
        <end position="186"/>
    </location>
</feature>
<dbReference type="EMBL" id="JANQDX010000013">
    <property type="protein sequence ID" value="KAL0913769.1"/>
    <property type="molecule type" value="Genomic_DNA"/>
</dbReference>
<proteinExistence type="predicted"/>
<protein>
    <submittedName>
        <fullName evidence="2">Uncharacterized protein</fullName>
    </submittedName>
</protein>
<keyword evidence="1" id="KW-0472">Membrane</keyword>
<name>A0ABD0UM24_DENTH</name>
<keyword evidence="1" id="KW-1133">Transmembrane helix</keyword>
<comment type="caution">
    <text evidence="2">The sequence shown here is derived from an EMBL/GenBank/DDBJ whole genome shotgun (WGS) entry which is preliminary data.</text>
</comment>
<sequence>MARPILQNRKLPEWYPITFFNELYYLNAVGTIWTDDLPPVQGLATIEERKLSLNISNPVCETLSKPIPRNNTSHDILDRMASMLDKINAPIASNSAFGTSLLQGEENIGRLLYLKLELSIQRDFAAVYKIASLQLAQPFLSVVSQPDCWGRLLQHKWSRLRRACILNTLLNFAVTVVLICFVQNLAPDECGVIAPWYIFWFTNGCD</sequence>
<gene>
    <name evidence="2" type="ORF">M5K25_017254</name>
</gene>
<dbReference type="PANTHER" id="PTHR12654:SF3">
    <property type="entry name" value="NON-LYSOSOMAL GLUCOSYLCERAMIDASE"/>
    <property type="match status" value="1"/>
</dbReference>